<dbReference type="CDD" id="cd00383">
    <property type="entry name" value="trans_reg_C"/>
    <property type="match status" value="1"/>
</dbReference>
<keyword evidence="6" id="KW-1185">Reference proteome</keyword>
<dbReference type="Gene3D" id="3.40.50.10610">
    <property type="entry name" value="ABC-type transport auxiliary lipoprotein component"/>
    <property type="match status" value="1"/>
</dbReference>
<dbReference type="SUPFAM" id="SSF48452">
    <property type="entry name" value="TPR-like"/>
    <property type="match status" value="2"/>
</dbReference>
<evidence type="ECO:0000256" key="2">
    <source>
        <dbReference type="PROSITE-ProRule" id="PRU01091"/>
    </source>
</evidence>
<keyword evidence="3" id="KW-0812">Transmembrane</keyword>
<dbReference type="Pfam" id="PF00486">
    <property type="entry name" value="Trans_reg_C"/>
    <property type="match status" value="1"/>
</dbReference>
<dbReference type="InterPro" id="IPR011990">
    <property type="entry name" value="TPR-like_helical_dom_sf"/>
</dbReference>
<dbReference type="PROSITE" id="PS51755">
    <property type="entry name" value="OMPR_PHOB"/>
    <property type="match status" value="1"/>
</dbReference>
<evidence type="ECO:0000256" key="1">
    <source>
        <dbReference type="ARBA" id="ARBA00023125"/>
    </source>
</evidence>
<evidence type="ECO:0000313" key="5">
    <source>
        <dbReference type="EMBL" id="RXH54739.1"/>
    </source>
</evidence>
<accession>A0A4Q0SYX3</accession>
<sequence length="837" mass="91653">MSRAIRLGLNCTLNKESITLNFPMSLKRMDSARFHDFSIDRLGCVVLWQNEPVPLNRKTFDLLLYLIDHRDRLVTKEELLEKLWPDQFVEESNLTQHVFLLRKAFSAHGADQTIVQTVPRRGYRFTAPLIEGDAPAERMVLSATESITRITVEEEEDSVAASPIAGSPSAGSTVGEVTVLTKQPGVGQRVLEGAPRKSRHLAWALSGSLVMLVLLVAGWFGWQRWLDKTGGSPVDVVLTPTSGNTGDPVLDQALTTALRMDLAQSPFVSVVSGARVRATLTEMKQNPDAAMTPAIARDVCERTNSQAVLQGNVARVGQHFLLTEEATSCVNGATLADAKYEASNAEDLPREIDNLAESLRRKLGESRRSIARFDVPLFAGDTASIEALKDYSQATVQAGQGKYLDAIALLKKAVAADPNFAEGYYDLAANYRSTMDSVSEREAILKAYSLRDYASEPSRLATIALYHSAATQDLYEAERNYRNWTEVYPRSAQAWNGLSVVERDLGHNADAAIASQRALDLRPTILGLYVNLAHDQKETGDLKGALATCELAVAKGLDGDYIRQPYLRLAHDLHDAGLLQKQRDWETGHPDAVFVRAEEVEIALDEGRISDAHHLIAQVVDLMRRGGMGAADDFVRSEAINLIEAGDLAEGASLFRSVPIDPKDGLSVEGLARVGDFTQAKSILHAAQAEFPQGTLWNDERGPLLETFLAMATHRPKDAIAALERSRPIEGRSLFLPMSRADAYLADGDLDLAEREYRRIVEGPLHAAAVIEIPLSWLGLGRTLAAEGKAGPAMEAYQHFFSLWSHADANAKFLVEARNEVKALQGTRPPEQAALAP</sequence>
<evidence type="ECO:0000256" key="3">
    <source>
        <dbReference type="SAM" id="Phobius"/>
    </source>
</evidence>
<dbReference type="GO" id="GO:0003677">
    <property type="term" value="F:DNA binding"/>
    <property type="evidence" value="ECO:0007669"/>
    <property type="project" value="UniProtKB-UniRule"/>
</dbReference>
<feature type="domain" description="OmpR/PhoB-type" evidence="4">
    <location>
        <begin position="29"/>
        <end position="127"/>
    </location>
</feature>
<dbReference type="InterPro" id="IPR001867">
    <property type="entry name" value="OmpR/PhoB-type_DNA-bd"/>
</dbReference>
<keyword evidence="1 2" id="KW-0238">DNA-binding</keyword>
<name>A0A4Q0SYX3_9BACT</name>
<dbReference type="Proteomes" id="UP000289437">
    <property type="component" value="Unassembled WGS sequence"/>
</dbReference>
<dbReference type="GO" id="GO:0006355">
    <property type="term" value="P:regulation of DNA-templated transcription"/>
    <property type="evidence" value="ECO:0007669"/>
    <property type="project" value="InterPro"/>
</dbReference>
<evidence type="ECO:0000313" key="6">
    <source>
        <dbReference type="Proteomes" id="UP000289437"/>
    </source>
</evidence>
<dbReference type="Gene3D" id="1.25.40.10">
    <property type="entry name" value="Tetratricopeptide repeat domain"/>
    <property type="match status" value="3"/>
</dbReference>
<dbReference type="Pfam" id="PF13432">
    <property type="entry name" value="TPR_16"/>
    <property type="match status" value="1"/>
</dbReference>
<dbReference type="EMBL" id="RDSM01000003">
    <property type="protein sequence ID" value="RXH54739.1"/>
    <property type="molecule type" value="Genomic_DNA"/>
</dbReference>
<keyword evidence="3" id="KW-1133">Transmembrane helix</keyword>
<keyword evidence="3" id="KW-0472">Membrane</keyword>
<proteinExistence type="predicted"/>
<reference evidence="5 6" key="1">
    <citation type="submission" date="2018-11" db="EMBL/GenBank/DDBJ databases">
        <authorList>
            <person name="Mardanov A.V."/>
            <person name="Ravin N.V."/>
            <person name="Dedysh S.N."/>
        </authorList>
    </citation>
    <scope>NUCLEOTIDE SEQUENCE [LARGE SCALE GENOMIC DNA]</scope>
    <source>
        <strain evidence="5 6">AF10</strain>
    </source>
</reference>
<dbReference type="SUPFAM" id="SSF46894">
    <property type="entry name" value="C-terminal effector domain of the bipartite response regulators"/>
    <property type="match status" value="1"/>
</dbReference>
<feature type="transmembrane region" description="Helical" evidence="3">
    <location>
        <begin position="201"/>
        <end position="222"/>
    </location>
</feature>
<gene>
    <name evidence="5" type="ORF">GRAN_3843</name>
</gene>
<dbReference type="GO" id="GO:0000160">
    <property type="term" value="P:phosphorelay signal transduction system"/>
    <property type="evidence" value="ECO:0007669"/>
    <property type="project" value="InterPro"/>
</dbReference>
<dbReference type="SMART" id="SM00862">
    <property type="entry name" value="Trans_reg_C"/>
    <property type="match status" value="1"/>
</dbReference>
<protein>
    <recommendedName>
        <fullName evidence="4">OmpR/PhoB-type domain-containing protein</fullName>
    </recommendedName>
</protein>
<reference evidence="6" key="2">
    <citation type="submission" date="2019-02" db="EMBL/GenBank/DDBJ databases">
        <title>Granulicella sibirica sp. nov., a psychrotolerant acidobacterium isolated from an organic soil layer in forested tundra, West Siberia.</title>
        <authorList>
            <person name="Oshkin I.Y."/>
            <person name="Kulichevskaya I.S."/>
            <person name="Rijpstra W.I.C."/>
            <person name="Sinninghe Damste J.S."/>
            <person name="Rakitin A.L."/>
            <person name="Ravin N.V."/>
            <person name="Dedysh S.N."/>
        </authorList>
    </citation>
    <scope>NUCLEOTIDE SEQUENCE [LARGE SCALE GENOMIC DNA]</scope>
    <source>
        <strain evidence="6">AF10</strain>
    </source>
</reference>
<dbReference type="InterPro" id="IPR036388">
    <property type="entry name" value="WH-like_DNA-bd_sf"/>
</dbReference>
<comment type="caution">
    <text evidence="5">The sequence shown here is derived from an EMBL/GenBank/DDBJ whole genome shotgun (WGS) entry which is preliminary data.</text>
</comment>
<dbReference type="InterPro" id="IPR016032">
    <property type="entry name" value="Sig_transdc_resp-reg_C-effctor"/>
</dbReference>
<evidence type="ECO:0000259" key="4">
    <source>
        <dbReference type="PROSITE" id="PS51755"/>
    </source>
</evidence>
<organism evidence="5 6">
    <name type="scientific">Granulicella sibirica</name>
    <dbReference type="NCBI Taxonomy" id="2479048"/>
    <lineage>
        <taxon>Bacteria</taxon>
        <taxon>Pseudomonadati</taxon>
        <taxon>Acidobacteriota</taxon>
        <taxon>Terriglobia</taxon>
        <taxon>Terriglobales</taxon>
        <taxon>Acidobacteriaceae</taxon>
        <taxon>Granulicella</taxon>
    </lineage>
</organism>
<dbReference type="Gene3D" id="1.10.10.10">
    <property type="entry name" value="Winged helix-like DNA-binding domain superfamily/Winged helix DNA-binding domain"/>
    <property type="match status" value="1"/>
</dbReference>
<feature type="DNA-binding region" description="OmpR/PhoB-type" evidence="2">
    <location>
        <begin position="29"/>
        <end position="127"/>
    </location>
</feature>
<dbReference type="AlphaFoldDB" id="A0A4Q0SYX3"/>